<comment type="caution">
    <text evidence="2">The sequence shown here is derived from an EMBL/GenBank/DDBJ whole genome shotgun (WGS) entry which is preliminary data.</text>
</comment>
<accession>A0A371HS05</accession>
<gene>
    <name evidence="2" type="ORF">CR513_10577</name>
</gene>
<dbReference type="STRING" id="157652.A0A371HS05"/>
<dbReference type="EMBL" id="QJKJ01001852">
    <property type="protein sequence ID" value="RDY05566.1"/>
    <property type="molecule type" value="Genomic_DNA"/>
</dbReference>
<keyword evidence="3" id="KW-1185">Reference proteome</keyword>
<sequence length="121" mass="14179">MGFQKCNYDRCKLLYLLLYVDDILITISSKDETEKLKYRLNSKFEMKELGATKKIFGMDINRNRSHGELFLSQQGYIKKVVEKFRMHQSKPITTPLGKHDKLSIKHGPSVIEERDRMAEVP</sequence>
<reference evidence="2" key="1">
    <citation type="submission" date="2018-05" db="EMBL/GenBank/DDBJ databases">
        <title>Draft genome of Mucuna pruriens seed.</title>
        <authorList>
            <person name="Nnadi N.E."/>
            <person name="Vos R."/>
            <person name="Hasami M.H."/>
            <person name="Devisetty U.K."/>
            <person name="Aguiy J.C."/>
        </authorList>
    </citation>
    <scope>NUCLEOTIDE SEQUENCE [LARGE SCALE GENOMIC DNA]</scope>
    <source>
        <strain evidence="2">JCA_2017</strain>
    </source>
</reference>
<evidence type="ECO:0000313" key="3">
    <source>
        <dbReference type="Proteomes" id="UP000257109"/>
    </source>
</evidence>
<protein>
    <recommendedName>
        <fullName evidence="1">Reverse transcriptase Ty1/copia-type domain-containing protein</fullName>
    </recommendedName>
</protein>
<dbReference type="Pfam" id="PF07727">
    <property type="entry name" value="RVT_2"/>
    <property type="match status" value="1"/>
</dbReference>
<dbReference type="OrthoDB" id="1749075at2759"/>
<name>A0A371HS05_MUCPR</name>
<feature type="non-terminal residue" evidence="2">
    <location>
        <position position="1"/>
    </location>
</feature>
<organism evidence="2 3">
    <name type="scientific">Mucuna pruriens</name>
    <name type="common">Velvet bean</name>
    <name type="synonym">Dolichos pruriens</name>
    <dbReference type="NCBI Taxonomy" id="157652"/>
    <lineage>
        <taxon>Eukaryota</taxon>
        <taxon>Viridiplantae</taxon>
        <taxon>Streptophyta</taxon>
        <taxon>Embryophyta</taxon>
        <taxon>Tracheophyta</taxon>
        <taxon>Spermatophyta</taxon>
        <taxon>Magnoliopsida</taxon>
        <taxon>eudicotyledons</taxon>
        <taxon>Gunneridae</taxon>
        <taxon>Pentapetalae</taxon>
        <taxon>rosids</taxon>
        <taxon>fabids</taxon>
        <taxon>Fabales</taxon>
        <taxon>Fabaceae</taxon>
        <taxon>Papilionoideae</taxon>
        <taxon>50 kb inversion clade</taxon>
        <taxon>NPAAA clade</taxon>
        <taxon>indigoferoid/millettioid clade</taxon>
        <taxon>Phaseoleae</taxon>
        <taxon>Mucuna</taxon>
    </lineage>
</organism>
<dbReference type="InterPro" id="IPR013103">
    <property type="entry name" value="RVT_2"/>
</dbReference>
<dbReference type="Proteomes" id="UP000257109">
    <property type="component" value="Unassembled WGS sequence"/>
</dbReference>
<feature type="domain" description="Reverse transcriptase Ty1/copia-type" evidence="1">
    <location>
        <begin position="11"/>
        <end position="96"/>
    </location>
</feature>
<proteinExistence type="predicted"/>
<evidence type="ECO:0000259" key="1">
    <source>
        <dbReference type="Pfam" id="PF07727"/>
    </source>
</evidence>
<dbReference type="AlphaFoldDB" id="A0A371HS05"/>
<evidence type="ECO:0000313" key="2">
    <source>
        <dbReference type="EMBL" id="RDY05566.1"/>
    </source>
</evidence>